<gene>
    <name evidence="1" type="ordered locus">MTR_5g008990</name>
</gene>
<reference evidence="1 3" key="2">
    <citation type="journal article" date="2014" name="BMC Genomics">
        <title>An improved genome release (version Mt4.0) for the model legume Medicago truncatula.</title>
        <authorList>
            <person name="Tang H."/>
            <person name="Krishnakumar V."/>
            <person name="Bidwell S."/>
            <person name="Rosen B."/>
            <person name="Chan A."/>
            <person name="Zhou S."/>
            <person name="Gentzbittel L."/>
            <person name="Childs K.L."/>
            <person name="Yandell M."/>
            <person name="Gundlach H."/>
            <person name="Mayer K.F."/>
            <person name="Schwartz D.C."/>
            <person name="Town C.D."/>
        </authorList>
    </citation>
    <scope>GENOME REANNOTATION</scope>
    <source>
        <strain evidence="2 3">cv. Jemalong A17</strain>
    </source>
</reference>
<dbReference type="Proteomes" id="UP000002051">
    <property type="component" value="Chromosome 5"/>
</dbReference>
<reference evidence="2" key="3">
    <citation type="submission" date="2015-04" db="UniProtKB">
        <authorList>
            <consortium name="EnsemblPlants"/>
        </authorList>
    </citation>
    <scope>IDENTIFICATION</scope>
    <source>
        <strain evidence="2">cv. Jemalong A17</strain>
    </source>
</reference>
<proteinExistence type="predicted"/>
<organism evidence="1 3">
    <name type="scientific">Medicago truncatula</name>
    <name type="common">Barrel medic</name>
    <name type="synonym">Medicago tribuloides</name>
    <dbReference type="NCBI Taxonomy" id="3880"/>
    <lineage>
        <taxon>Eukaryota</taxon>
        <taxon>Viridiplantae</taxon>
        <taxon>Streptophyta</taxon>
        <taxon>Embryophyta</taxon>
        <taxon>Tracheophyta</taxon>
        <taxon>Spermatophyta</taxon>
        <taxon>Magnoliopsida</taxon>
        <taxon>eudicotyledons</taxon>
        <taxon>Gunneridae</taxon>
        <taxon>Pentapetalae</taxon>
        <taxon>rosids</taxon>
        <taxon>fabids</taxon>
        <taxon>Fabales</taxon>
        <taxon>Fabaceae</taxon>
        <taxon>Papilionoideae</taxon>
        <taxon>50 kb inversion clade</taxon>
        <taxon>NPAAA clade</taxon>
        <taxon>Hologalegina</taxon>
        <taxon>IRL clade</taxon>
        <taxon>Trifolieae</taxon>
        <taxon>Medicago</taxon>
    </lineage>
</organism>
<evidence type="ECO:0000313" key="2">
    <source>
        <dbReference type="EnsemblPlants" id="AES93922"/>
    </source>
</evidence>
<reference evidence="1 3" key="1">
    <citation type="journal article" date="2011" name="Nature">
        <title>The Medicago genome provides insight into the evolution of rhizobial symbioses.</title>
        <authorList>
            <person name="Young N.D."/>
            <person name="Debelle F."/>
            <person name="Oldroyd G.E."/>
            <person name="Geurts R."/>
            <person name="Cannon S.B."/>
            <person name="Udvardi M.K."/>
            <person name="Benedito V.A."/>
            <person name="Mayer K.F."/>
            <person name="Gouzy J."/>
            <person name="Schoof H."/>
            <person name="Van de Peer Y."/>
            <person name="Proost S."/>
            <person name="Cook D.R."/>
            <person name="Meyers B.C."/>
            <person name="Spannagl M."/>
            <person name="Cheung F."/>
            <person name="De Mita S."/>
            <person name="Krishnakumar V."/>
            <person name="Gundlach H."/>
            <person name="Zhou S."/>
            <person name="Mudge J."/>
            <person name="Bharti A.K."/>
            <person name="Murray J.D."/>
            <person name="Naoumkina M.A."/>
            <person name="Rosen B."/>
            <person name="Silverstein K.A."/>
            <person name="Tang H."/>
            <person name="Rombauts S."/>
            <person name="Zhao P.X."/>
            <person name="Zhou P."/>
            <person name="Barbe V."/>
            <person name="Bardou P."/>
            <person name="Bechner M."/>
            <person name="Bellec A."/>
            <person name="Berger A."/>
            <person name="Berges H."/>
            <person name="Bidwell S."/>
            <person name="Bisseling T."/>
            <person name="Choisne N."/>
            <person name="Couloux A."/>
            <person name="Denny R."/>
            <person name="Deshpande S."/>
            <person name="Dai X."/>
            <person name="Doyle J.J."/>
            <person name="Dudez A.M."/>
            <person name="Farmer A.D."/>
            <person name="Fouteau S."/>
            <person name="Franken C."/>
            <person name="Gibelin C."/>
            <person name="Gish J."/>
            <person name="Goldstein S."/>
            <person name="Gonzalez A.J."/>
            <person name="Green P.J."/>
            <person name="Hallab A."/>
            <person name="Hartog M."/>
            <person name="Hua A."/>
            <person name="Humphray S.J."/>
            <person name="Jeong D.H."/>
            <person name="Jing Y."/>
            <person name="Jocker A."/>
            <person name="Kenton S.M."/>
            <person name="Kim D.J."/>
            <person name="Klee K."/>
            <person name="Lai H."/>
            <person name="Lang C."/>
            <person name="Lin S."/>
            <person name="Macmil S.L."/>
            <person name="Magdelenat G."/>
            <person name="Matthews L."/>
            <person name="McCorrison J."/>
            <person name="Monaghan E.L."/>
            <person name="Mun J.H."/>
            <person name="Najar F.Z."/>
            <person name="Nicholson C."/>
            <person name="Noirot C."/>
            <person name="O'Bleness M."/>
            <person name="Paule C.R."/>
            <person name="Poulain J."/>
            <person name="Prion F."/>
            <person name="Qin B."/>
            <person name="Qu C."/>
            <person name="Retzel E.F."/>
            <person name="Riddle C."/>
            <person name="Sallet E."/>
            <person name="Samain S."/>
            <person name="Samson N."/>
            <person name="Sanders I."/>
            <person name="Saurat O."/>
            <person name="Scarpelli C."/>
            <person name="Schiex T."/>
            <person name="Segurens B."/>
            <person name="Severin A.J."/>
            <person name="Sherrier D.J."/>
            <person name="Shi R."/>
            <person name="Sims S."/>
            <person name="Singer S.R."/>
            <person name="Sinharoy S."/>
            <person name="Sterck L."/>
            <person name="Viollet A."/>
            <person name="Wang B.B."/>
            <person name="Wang K."/>
            <person name="Wang M."/>
            <person name="Wang X."/>
            <person name="Warfsmann J."/>
            <person name="Weissenbach J."/>
            <person name="White D.D."/>
            <person name="White J.D."/>
            <person name="Wiley G.B."/>
            <person name="Wincker P."/>
            <person name="Xing Y."/>
            <person name="Yang L."/>
            <person name="Yao Z."/>
            <person name="Ying F."/>
            <person name="Zhai J."/>
            <person name="Zhou L."/>
            <person name="Zuber A."/>
            <person name="Denarie J."/>
            <person name="Dixon R.A."/>
            <person name="May G.D."/>
            <person name="Schwartz D.C."/>
            <person name="Rogers J."/>
            <person name="Quetier F."/>
            <person name="Town C.D."/>
            <person name="Roe B.A."/>
        </authorList>
    </citation>
    <scope>NUCLEOTIDE SEQUENCE [LARGE SCALE GENOMIC DNA]</scope>
    <source>
        <strain evidence="1">A17</strain>
        <strain evidence="2 3">cv. Jemalong A17</strain>
    </source>
</reference>
<dbReference type="EnsemblPlants" id="AES93922">
    <property type="protein sequence ID" value="AES93922"/>
    <property type="gene ID" value="MTR_5g008990"/>
</dbReference>
<dbReference type="PaxDb" id="3880-AES93922"/>
<dbReference type="HOGENOM" id="CLU_2982085_0_0_1"/>
<keyword evidence="3" id="KW-1185">Reference proteome</keyword>
<accession>G7K997</accession>
<dbReference type="AlphaFoldDB" id="G7K997"/>
<name>G7K997_MEDTR</name>
<evidence type="ECO:0000313" key="1">
    <source>
        <dbReference type="EMBL" id="AES93922.1"/>
    </source>
</evidence>
<protein>
    <submittedName>
        <fullName evidence="1 2">Uncharacterized protein</fullName>
    </submittedName>
</protein>
<evidence type="ECO:0000313" key="3">
    <source>
        <dbReference type="Proteomes" id="UP000002051"/>
    </source>
</evidence>
<sequence length="58" mass="6577">MAWFTVSREREKERAETATVAAYSCPYNASWLQLSPAVLTDAQLKEVERESGEEKKKG</sequence>
<dbReference type="EMBL" id="CM001221">
    <property type="protein sequence ID" value="AES93922.1"/>
    <property type="molecule type" value="Genomic_DNA"/>
</dbReference>